<reference evidence="2 3" key="1">
    <citation type="submission" date="2016-10" db="EMBL/GenBank/DDBJ databases">
        <authorList>
            <person name="de Groot N.N."/>
        </authorList>
    </citation>
    <scope>NUCLEOTIDE SEQUENCE [LARGE SCALE GENOMIC DNA]</scope>
    <source>
        <strain evidence="2 3">CGMCC 1.7666</strain>
    </source>
</reference>
<name>A0A1G5KLG5_9HYPH</name>
<feature type="compositionally biased region" description="Polar residues" evidence="1">
    <location>
        <begin position="31"/>
        <end position="48"/>
    </location>
</feature>
<accession>A0A1G5KLG5</accession>
<keyword evidence="3" id="KW-1185">Reference proteome</keyword>
<feature type="compositionally biased region" description="Polar residues" evidence="1">
    <location>
        <begin position="69"/>
        <end position="89"/>
    </location>
</feature>
<organism evidence="2 3">
    <name type="scientific">Microvirga guangxiensis</name>
    <dbReference type="NCBI Taxonomy" id="549386"/>
    <lineage>
        <taxon>Bacteria</taxon>
        <taxon>Pseudomonadati</taxon>
        <taxon>Pseudomonadota</taxon>
        <taxon>Alphaproteobacteria</taxon>
        <taxon>Hyphomicrobiales</taxon>
        <taxon>Methylobacteriaceae</taxon>
        <taxon>Microvirga</taxon>
    </lineage>
</organism>
<gene>
    <name evidence="2" type="ORF">SAMN02927923_03445</name>
</gene>
<feature type="compositionally biased region" description="Polar residues" evidence="1">
    <location>
        <begin position="181"/>
        <end position="210"/>
    </location>
</feature>
<feature type="compositionally biased region" description="Polar residues" evidence="1">
    <location>
        <begin position="162"/>
        <end position="172"/>
    </location>
</feature>
<feature type="compositionally biased region" description="Basic and acidic residues" evidence="1">
    <location>
        <begin position="49"/>
        <end position="68"/>
    </location>
</feature>
<evidence type="ECO:0000313" key="2">
    <source>
        <dbReference type="EMBL" id="SCZ01465.1"/>
    </source>
</evidence>
<feature type="compositionally biased region" description="Low complexity" evidence="1">
    <location>
        <begin position="135"/>
        <end position="149"/>
    </location>
</feature>
<feature type="region of interest" description="Disordered" evidence="1">
    <location>
        <begin position="1"/>
        <end position="295"/>
    </location>
</feature>
<protein>
    <submittedName>
        <fullName evidence="2">Uncharacterized protein</fullName>
    </submittedName>
</protein>
<dbReference type="EMBL" id="FMVJ01000010">
    <property type="protein sequence ID" value="SCZ01465.1"/>
    <property type="molecule type" value="Genomic_DNA"/>
</dbReference>
<sequence>MGHPLENPITDTHARPPGRARRTKTRADSATPASIASITRKTHGSGTDNKTKSRPETNSHAWEAKDHNAANSSRTERTGSNAPPRTTPNRSPPHNALTDEITNAQNPKATTKHQPLATHDVHPKPPTATPTNKVSSTTPHSTSTTRESTYPTIPPRRGIRNPASTNGPTPGRSSPPRMAKTANNQHPDTPSTPTNDTRTKQMPSPGSTATIPAKPEKAVLNRLTTTRGGSAAIPVSRPPPLIPEKPTKKADAAEECASTTETAPSKATRKTAQKPAKKQQTKTRRRSPKTSNTKK</sequence>
<feature type="compositionally biased region" description="Basic residues" evidence="1">
    <location>
        <begin position="267"/>
        <end position="295"/>
    </location>
</feature>
<dbReference type="AlphaFoldDB" id="A0A1G5KLG5"/>
<feature type="compositionally biased region" description="Polar residues" evidence="1">
    <location>
        <begin position="100"/>
        <end position="113"/>
    </location>
</feature>
<dbReference type="Proteomes" id="UP000199569">
    <property type="component" value="Unassembled WGS sequence"/>
</dbReference>
<evidence type="ECO:0000256" key="1">
    <source>
        <dbReference type="SAM" id="MobiDB-lite"/>
    </source>
</evidence>
<dbReference type="STRING" id="549386.SAMN02927923_03445"/>
<evidence type="ECO:0000313" key="3">
    <source>
        <dbReference type="Proteomes" id="UP000199569"/>
    </source>
</evidence>
<proteinExistence type="predicted"/>